<name>A0A134AB58_9FIRM</name>
<evidence type="ECO:0000313" key="2">
    <source>
        <dbReference type="Proteomes" id="UP000070442"/>
    </source>
</evidence>
<dbReference type="EMBL" id="LSDG01000046">
    <property type="protein sequence ID" value="KXB64949.1"/>
    <property type="molecule type" value="Genomic_DNA"/>
</dbReference>
<proteinExistence type="predicted"/>
<dbReference type="STRING" id="755172.HMPREF1863_01868"/>
<dbReference type="Proteomes" id="UP000070442">
    <property type="component" value="Unassembled WGS sequence"/>
</dbReference>
<dbReference type="AlphaFoldDB" id="A0A134AB58"/>
<reference evidence="2" key="1">
    <citation type="submission" date="2016-01" db="EMBL/GenBank/DDBJ databases">
        <authorList>
            <person name="Mitreva M."/>
            <person name="Pepin K.H."/>
            <person name="Mihindukulasuriya K.A."/>
            <person name="Fulton R."/>
            <person name="Fronick C."/>
            <person name="O'Laughlin M."/>
            <person name="Miner T."/>
            <person name="Herter B."/>
            <person name="Rosa B.A."/>
            <person name="Cordes M."/>
            <person name="Tomlinson C."/>
            <person name="Wollam A."/>
            <person name="Palsikar V.B."/>
            <person name="Mardis E.R."/>
            <person name="Wilson R.K."/>
        </authorList>
    </citation>
    <scope>NUCLEOTIDE SEQUENCE [LARGE SCALE GENOMIC DNA]</scope>
    <source>
        <strain evidence="2">DNF00729</strain>
    </source>
</reference>
<evidence type="ECO:0000313" key="1">
    <source>
        <dbReference type="EMBL" id="KXB64949.1"/>
    </source>
</evidence>
<organism evidence="1 2">
    <name type="scientific">Aedoeadaptatus coxii</name>
    <dbReference type="NCBI Taxonomy" id="755172"/>
    <lineage>
        <taxon>Bacteria</taxon>
        <taxon>Bacillati</taxon>
        <taxon>Bacillota</taxon>
        <taxon>Tissierellia</taxon>
        <taxon>Tissierellales</taxon>
        <taxon>Peptoniphilaceae</taxon>
        <taxon>Aedoeadaptatus</taxon>
    </lineage>
</organism>
<protein>
    <submittedName>
        <fullName evidence="1">Uncharacterized protein</fullName>
    </submittedName>
</protein>
<gene>
    <name evidence="1" type="ORF">HMPREF1863_01868</name>
</gene>
<sequence length="125" mass="14190">MEVDKLKYQSYLIIEGVDLPLPNSYDLEFRDIEADTGGETEAGTIQRDIVRNKVASISVGFSCSPKLVKILSGLANKSNLKVKYLDTESLELKETQMYIDKLQVKLIKDTSYKGLWEVSFSLEEY</sequence>
<comment type="caution">
    <text evidence="1">The sequence shown here is derived from an EMBL/GenBank/DDBJ whole genome shotgun (WGS) entry which is preliminary data.</text>
</comment>
<dbReference type="PATRIC" id="fig|755172.3.peg.1824"/>
<keyword evidence="2" id="KW-1185">Reference proteome</keyword>
<accession>A0A134AB58</accession>